<evidence type="ECO:0000313" key="3">
    <source>
        <dbReference type="Proteomes" id="UP000691718"/>
    </source>
</evidence>
<name>A0A8S3X0B0_PARAO</name>
<organism evidence="2 3">
    <name type="scientific">Parnassius apollo</name>
    <name type="common">Apollo butterfly</name>
    <name type="synonym">Papilio apollo</name>
    <dbReference type="NCBI Taxonomy" id="110799"/>
    <lineage>
        <taxon>Eukaryota</taxon>
        <taxon>Metazoa</taxon>
        <taxon>Ecdysozoa</taxon>
        <taxon>Arthropoda</taxon>
        <taxon>Hexapoda</taxon>
        <taxon>Insecta</taxon>
        <taxon>Pterygota</taxon>
        <taxon>Neoptera</taxon>
        <taxon>Endopterygota</taxon>
        <taxon>Lepidoptera</taxon>
        <taxon>Glossata</taxon>
        <taxon>Ditrysia</taxon>
        <taxon>Papilionoidea</taxon>
        <taxon>Papilionidae</taxon>
        <taxon>Parnassiinae</taxon>
        <taxon>Parnassini</taxon>
        <taxon>Parnassius</taxon>
        <taxon>Parnassius</taxon>
    </lineage>
</organism>
<sequence>MRFRRIPQSAIVEQILREDEEESESELSDQGFETSDHIVAEEPQSAEESNCSDSEEDELPLSEISSCFTGCEKVTK</sequence>
<dbReference type="Proteomes" id="UP000691718">
    <property type="component" value="Unassembled WGS sequence"/>
</dbReference>
<accession>A0A8S3X0B0</accession>
<evidence type="ECO:0000313" key="2">
    <source>
        <dbReference type="EMBL" id="CAG4994489.1"/>
    </source>
</evidence>
<feature type="region of interest" description="Disordered" evidence="1">
    <location>
        <begin position="14"/>
        <end position="59"/>
    </location>
</feature>
<reference evidence="2" key="1">
    <citation type="submission" date="2021-04" db="EMBL/GenBank/DDBJ databases">
        <authorList>
            <person name="Tunstrom K."/>
        </authorList>
    </citation>
    <scope>NUCLEOTIDE SEQUENCE</scope>
</reference>
<comment type="caution">
    <text evidence="2">The sequence shown here is derived from an EMBL/GenBank/DDBJ whole genome shotgun (WGS) entry which is preliminary data.</text>
</comment>
<protein>
    <submittedName>
        <fullName evidence="2">(apollo) hypothetical protein</fullName>
    </submittedName>
</protein>
<keyword evidence="3" id="KW-1185">Reference proteome</keyword>
<proteinExistence type="predicted"/>
<feature type="compositionally biased region" description="Acidic residues" evidence="1">
    <location>
        <begin position="18"/>
        <end position="27"/>
    </location>
</feature>
<gene>
    <name evidence="2" type="ORF">PAPOLLO_LOCUS12637</name>
</gene>
<dbReference type="AlphaFoldDB" id="A0A8S3X0B0"/>
<dbReference type="EMBL" id="CAJQZP010000893">
    <property type="protein sequence ID" value="CAG4994489.1"/>
    <property type="molecule type" value="Genomic_DNA"/>
</dbReference>
<evidence type="ECO:0000256" key="1">
    <source>
        <dbReference type="SAM" id="MobiDB-lite"/>
    </source>
</evidence>